<organism evidence="2 3">
    <name type="scientific">Paenibacillus plantarum</name>
    <dbReference type="NCBI Taxonomy" id="2654975"/>
    <lineage>
        <taxon>Bacteria</taxon>
        <taxon>Bacillati</taxon>
        <taxon>Bacillota</taxon>
        <taxon>Bacilli</taxon>
        <taxon>Bacillales</taxon>
        <taxon>Paenibacillaceae</taxon>
        <taxon>Paenibacillus</taxon>
    </lineage>
</organism>
<proteinExistence type="predicted"/>
<name>A0ABX1XIM0_9BACL</name>
<evidence type="ECO:0000259" key="1">
    <source>
        <dbReference type="Pfam" id="PF04233"/>
    </source>
</evidence>
<reference evidence="2 3" key="1">
    <citation type="submission" date="2019-10" db="EMBL/GenBank/DDBJ databases">
        <title>Description of Paenibacillus humi sp. nov.</title>
        <authorList>
            <person name="Carlier A."/>
            <person name="Qi S."/>
        </authorList>
    </citation>
    <scope>NUCLEOTIDE SEQUENCE [LARGE SCALE GENOMIC DNA]</scope>
    <source>
        <strain evidence="2 3">LMG 31461</strain>
    </source>
</reference>
<sequence>MRSAEYWAGRMEQLNEAQLARGEAYVQNMNREYGKAMASIQKDLDVFYQRFAKNNSVDLATARQMLKAGELKEFKWSVEDYMKAGRENAIDQRWMKELENASIRVRMSRLESLQLQMRQHIELLSAKRQAGASGLFGGIYKDNYYQSIFELQKGIGLGASFAKLNTRQLNDMLVTPWAPDGSNFSQRIWVDRSKLIHELQTTLTQGLIRGDSSEMMIKRLSERMGVSRARAETLILTESAYFSGASRRASYVELNVEKFKNVATLDKKTSDKCRTMDGTMFLVSEAQAGLNCAPFHARCRTVDIPHFEDNVKERAARSPKGKTYDVPGDMTYPEWEKQHVHGSVTEPPGEGPNRKYNPKAAYFAELPEVHENVLEKLADTNRELARQGYKNGKETVVLMHNRSGSEVGRATGEIDTVKFTKDMHNALKSAENNSIILTHNHPRGTRLNVFDIQNFGVYPSLSAIVAVGHDGGISYVSTLGKLVTLSIFNETMAKVARKVDVELKTSREYAIMSSSEKVSYFNHLVLLGIVEELGWRYGEEFTAARGADWGN</sequence>
<gene>
    <name evidence="2" type="ORF">GC096_30585</name>
</gene>
<dbReference type="NCBIfam" id="TIGR01641">
    <property type="entry name" value="phageSPP1_gp7"/>
    <property type="match status" value="1"/>
</dbReference>
<evidence type="ECO:0000313" key="2">
    <source>
        <dbReference type="EMBL" id="NOU68377.1"/>
    </source>
</evidence>
<keyword evidence="3" id="KW-1185">Reference proteome</keyword>
<protein>
    <submittedName>
        <fullName evidence="2">Phage head morphogenesis protein</fullName>
    </submittedName>
</protein>
<accession>A0ABX1XIM0</accession>
<dbReference type="Proteomes" id="UP000653578">
    <property type="component" value="Unassembled WGS sequence"/>
</dbReference>
<dbReference type="Pfam" id="PF04233">
    <property type="entry name" value="Phage_Mu_F"/>
    <property type="match status" value="1"/>
</dbReference>
<evidence type="ECO:0000313" key="3">
    <source>
        <dbReference type="Proteomes" id="UP000653578"/>
    </source>
</evidence>
<dbReference type="EMBL" id="WHNY01000075">
    <property type="protein sequence ID" value="NOU68377.1"/>
    <property type="molecule type" value="Genomic_DNA"/>
</dbReference>
<feature type="domain" description="Phage head morphogenesis" evidence="1">
    <location>
        <begin position="198"/>
        <end position="302"/>
    </location>
</feature>
<dbReference type="RefSeq" id="WP_171635668.1">
    <property type="nucleotide sequence ID" value="NZ_WHNY01000075.1"/>
</dbReference>
<dbReference type="InterPro" id="IPR006528">
    <property type="entry name" value="Phage_head_morphogenesis_dom"/>
</dbReference>
<comment type="caution">
    <text evidence="2">The sequence shown here is derived from an EMBL/GenBank/DDBJ whole genome shotgun (WGS) entry which is preliminary data.</text>
</comment>